<dbReference type="NCBIfam" id="TIGR00290">
    <property type="entry name" value="MJ0570_dom"/>
    <property type="match status" value="1"/>
</dbReference>
<dbReference type="AlphaFoldDB" id="A0AAD9UPA8"/>
<evidence type="ECO:0000256" key="4">
    <source>
        <dbReference type="ARBA" id="ARBA00022598"/>
    </source>
</evidence>
<dbReference type="EC" id="6.3.1.14" evidence="2"/>
<dbReference type="Pfam" id="PF01902">
    <property type="entry name" value="Diphthami_syn_2"/>
    <property type="match status" value="1"/>
</dbReference>
<dbReference type="PIRSF" id="PIRSF039123">
    <property type="entry name" value="Diphthamide_synthase"/>
    <property type="match status" value="1"/>
</dbReference>
<dbReference type="InterPro" id="IPR002761">
    <property type="entry name" value="Diphthami_syn_dom"/>
</dbReference>
<reference evidence="11" key="1">
    <citation type="journal article" date="2023" name="Nat. Microbiol.">
        <title>Babesia duncani multi-omics identifies virulence factors and drug targets.</title>
        <authorList>
            <person name="Singh P."/>
            <person name="Lonardi S."/>
            <person name="Liang Q."/>
            <person name="Vydyam P."/>
            <person name="Khabirova E."/>
            <person name="Fang T."/>
            <person name="Gihaz S."/>
            <person name="Thekkiniath J."/>
            <person name="Munshi M."/>
            <person name="Abel S."/>
            <person name="Ciampossin L."/>
            <person name="Batugedara G."/>
            <person name="Gupta M."/>
            <person name="Lu X.M."/>
            <person name="Lenz T."/>
            <person name="Chakravarty S."/>
            <person name="Cornillot E."/>
            <person name="Hu Y."/>
            <person name="Ma W."/>
            <person name="Gonzalez L.M."/>
            <person name="Sanchez S."/>
            <person name="Estrada K."/>
            <person name="Sanchez-Flores A."/>
            <person name="Montero E."/>
            <person name="Harb O.S."/>
            <person name="Le Roch K.G."/>
            <person name="Mamoun C.B."/>
        </authorList>
    </citation>
    <scope>NUCLEOTIDE SEQUENCE</scope>
    <source>
        <strain evidence="11">WA1</strain>
    </source>
</reference>
<evidence type="ECO:0000256" key="5">
    <source>
        <dbReference type="ARBA" id="ARBA00022741"/>
    </source>
</evidence>
<evidence type="ECO:0000256" key="8">
    <source>
        <dbReference type="ARBA" id="ARBA00031552"/>
    </source>
</evidence>
<dbReference type="InterPro" id="IPR030662">
    <property type="entry name" value="DPH6/MJ0570"/>
</dbReference>
<keyword evidence="5" id="KW-0547">Nucleotide-binding</keyword>
<evidence type="ECO:0000256" key="1">
    <source>
        <dbReference type="ARBA" id="ARBA00005156"/>
    </source>
</evidence>
<sequence length="252" mass="29026">MKLLALISGGKDSIFSILCAQKLGHKVVMLGHLYPPYPSDTFELDSFMYQTVGHHMVHVISKCMEIPIIQRPINGKPVKTEDITYTLEENDEVEDLFRMIEEALEMDSEIAGILSGAIASKYQKKRIQHVCQRLGLETIEPLWERDQRELLKEMIDNSMHAIVIKTCCLGLNQSHLGKSIEELYPYFLKIEKDFGFNVCGEGGEYESFVLDCPLYKRRIVIKEYKVLHHTSDPYAPTLLFVPTKWELQDKFP</sequence>
<dbReference type="Gene3D" id="3.40.50.620">
    <property type="entry name" value="HUPs"/>
    <property type="match status" value="1"/>
</dbReference>
<dbReference type="RefSeq" id="XP_067803534.1">
    <property type="nucleotide sequence ID" value="XM_067946970.1"/>
</dbReference>
<name>A0AAD9UPA8_9APIC</name>
<proteinExistence type="predicted"/>
<dbReference type="GO" id="GO:0017178">
    <property type="term" value="F:diphthine-ammonia ligase activity"/>
    <property type="evidence" value="ECO:0007669"/>
    <property type="project" value="UniProtKB-EC"/>
</dbReference>
<keyword evidence="4 11" id="KW-0436">Ligase</keyword>
<evidence type="ECO:0000259" key="10">
    <source>
        <dbReference type="Pfam" id="PF01902"/>
    </source>
</evidence>
<dbReference type="SUPFAM" id="SSF52402">
    <property type="entry name" value="Adenine nucleotide alpha hydrolases-like"/>
    <property type="match status" value="1"/>
</dbReference>
<keyword evidence="12" id="KW-1185">Reference proteome</keyword>
<dbReference type="InterPro" id="IPR014729">
    <property type="entry name" value="Rossmann-like_a/b/a_fold"/>
</dbReference>
<dbReference type="CDD" id="cd01994">
    <property type="entry name" value="AANH_PF0828-like"/>
    <property type="match status" value="1"/>
</dbReference>
<dbReference type="EMBL" id="JALLKP010000002">
    <property type="protein sequence ID" value="KAK2196692.1"/>
    <property type="molecule type" value="Genomic_DNA"/>
</dbReference>
<comment type="caution">
    <text evidence="11">The sequence shown here is derived from an EMBL/GenBank/DDBJ whole genome shotgun (WGS) entry which is preliminary data.</text>
</comment>
<dbReference type="Proteomes" id="UP001214638">
    <property type="component" value="Unassembled WGS sequence"/>
</dbReference>
<protein>
    <recommendedName>
        <fullName evidence="3">Diphthine--ammonia ligase</fullName>
        <ecNumber evidence="2">6.3.1.14</ecNumber>
    </recommendedName>
    <alternativeName>
        <fullName evidence="7">Diphthamide synthase</fullName>
    </alternativeName>
    <alternativeName>
        <fullName evidence="8">Diphthamide synthetase</fullName>
    </alternativeName>
</protein>
<evidence type="ECO:0000256" key="9">
    <source>
        <dbReference type="ARBA" id="ARBA00048108"/>
    </source>
</evidence>
<dbReference type="FunFam" id="3.40.50.620:FF:000145">
    <property type="entry name" value="ATP-binding domain containing protein"/>
    <property type="match status" value="1"/>
</dbReference>
<dbReference type="KEGG" id="bdw:94336239"/>
<dbReference type="PANTHER" id="PTHR12196:SF2">
    <property type="entry name" value="DIPHTHINE--AMMONIA LIGASE"/>
    <property type="match status" value="1"/>
</dbReference>
<accession>A0AAD9UPA8</accession>
<evidence type="ECO:0000256" key="3">
    <source>
        <dbReference type="ARBA" id="ARBA00018426"/>
    </source>
</evidence>
<comment type="catalytic activity">
    <reaction evidence="9">
        <text>diphthine-[translation elongation factor 2] + NH4(+) + ATP = diphthamide-[translation elongation factor 2] + AMP + diphosphate + H(+)</text>
        <dbReference type="Rhea" id="RHEA:19753"/>
        <dbReference type="Rhea" id="RHEA-COMP:10172"/>
        <dbReference type="Rhea" id="RHEA-COMP:10174"/>
        <dbReference type="ChEBI" id="CHEBI:15378"/>
        <dbReference type="ChEBI" id="CHEBI:16692"/>
        <dbReference type="ChEBI" id="CHEBI:28938"/>
        <dbReference type="ChEBI" id="CHEBI:30616"/>
        <dbReference type="ChEBI" id="CHEBI:33019"/>
        <dbReference type="ChEBI" id="CHEBI:82696"/>
        <dbReference type="ChEBI" id="CHEBI:456215"/>
        <dbReference type="EC" id="6.3.1.14"/>
    </reaction>
</comment>
<dbReference type="FunFam" id="3.90.1490.10:FF:000001">
    <property type="entry name" value="Diphthine--ammonia ligase"/>
    <property type="match status" value="1"/>
</dbReference>
<evidence type="ECO:0000256" key="7">
    <source>
        <dbReference type="ARBA" id="ARBA00029814"/>
    </source>
</evidence>
<dbReference type="PANTHER" id="PTHR12196">
    <property type="entry name" value="DOMAIN OF UNKNOWN FUNCTION 71 DUF71 -CONTAINING PROTEIN"/>
    <property type="match status" value="1"/>
</dbReference>
<dbReference type="GO" id="GO:0017183">
    <property type="term" value="P:protein histidyl modification to diphthamide"/>
    <property type="evidence" value="ECO:0007669"/>
    <property type="project" value="TreeGrafter"/>
</dbReference>
<evidence type="ECO:0000313" key="12">
    <source>
        <dbReference type="Proteomes" id="UP001214638"/>
    </source>
</evidence>
<feature type="domain" description="Diphthamide synthase" evidence="10">
    <location>
        <begin position="1"/>
        <end position="230"/>
    </location>
</feature>
<dbReference type="Gene3D" id="3.90.1490.10">
    <property type="entry name" value="putative n-type atp pyrophosphatase, domain 2"/>
    <property type="match status" value="1"/>
</dbReference>
<evidence type="ECO:0000256" key="2">
    <source>
        <dbReference type="ARBA" id="ARBA00012089"/>
    </source>
</evidence>
<keyword evidence="6" id="KW-0067">ATP-binding</keyword>
<evidence type="ECO:0000256" key="6">
    <source>
        <dbReference type="ARBA" id="ARBA00022840"/>
    </source>
</evidence>
<dbReference type="GeneID" id="94336239"/>
<comment type="pathway">
    <text evidence="1">Protein modification; peptidyl-diphthamide biosynthesis.</text>
</comment>
<gene>
    <name evidence="11" type="ORF">BdWA1_001941</name>
</gene>
<evidence type="ECO:0000313" key="11">
    <source>
        <dbReference type="EMBL" id="KAK2196692.1"/>
    </source>
</evidence>
<organism evidence="11 12">
    <name type="scientific">Babesia duncani</name>
    <dbReference type="NCBI Taxonomy" id="323732"/>
    <lineage>
        <taxon>Eukaryota</taxon>
        <taxon>Sar</taxon>
        <taxon>Alveolata</taxon>
        <taxon>Apicomplexa</taxon>
        <taxon>Aconoidasida</taxon>
        <taxon>Piroplasmida</taxon>
        <taxon>Babesiidae</taxon>
        <taxon>Babesia</taxon>
    </lineage>
</organism>
<dbReference type="GO" id="GO:0005524">
    <property type="term" value="F:ATP binding"/>
    <property type="evidence" value="ECO:0007669"/>
    <property type="project" value="UniProtKB-KW"/>
</dbReference>